<gene>
    <name evidence="1" type="ORF">RHMOL_Rhmol01G0111400</name>
</gene>
<evidence type="ECO:0000313" key="2">
    <source>
        <dbReference type="Proteomes" id="UP001062846"/>
    </source>
</evidence>
<reference evidence="1" key="1">
    <citation type="submission" date="2022-02" db="EMBL/GenBank/DDBJ databases">
        <title>Plant Genome Project.</title>
        <authorList>
            <person name="Zhang R.-G."/>
        </authorList>
    </citation>
    <scope>NUCLEOTIDE SEQUENCE</scope>
    <source>
        <strain evidence="1">AT1</strain>
    </source>
</reference>
<protein>
    <submittedName>
        <fullName evidence="1">Uncharacterized protein</fullName>
    </submittedName>
</protein>
<evidence type="ECO:0000313" key="1">
    <source>
        <dbReference type="EMBL" id="KAI8571329.1"/>
    </source>
</evidence>
<keyword evidence="2" id="KW-1185">Reference proteome</keyword>
<dbReference type="EMBL" id="CM046388">
    <property type="protein sequence ID" value="KAI8571329.1"/>
    <property type="molecule type" value="Genomic_DNA"/>
</dbReference>
<organism evidence="1 2">
    <name type="scientific">Rhododendron molle</name>
    <name type="common">Chinese azalea</name>
    <name type="synonym">Azalea mollis</name>
    <dbReference type="NCBI Taxonomy" id="49168"/>
    <lineage>
        <taxon>Eukaryota</taxon>
        <taxon>Viridiplantae</taxon>
        <taxon>Streptophyta</taxon>
        <taxon>Embryophyta</taxon>
        <taxon>Tracheophyta</taxon>
        <taxon>Spermatophyta</taxon>
        <taxon>Magnoliopsida</taxon>
        <taxon>eudicotyledons</taxon>
        <taxon>Gunneridae</taxon>
        <taxon>Pentapetalae</taxon>
        <taxon>asterids</taxon>
        <taxon>Ericales</taxon>
        <taxon>Ericaceae</taxon>
        <taxon>Ericoideae</taxon>
        <taxon>Rhodoreae</taxon>
        <taxon>Rhododendron</taxon>
    </lineage>
</organism>
<dbReference type="Proteomes" id="UP001062846">
    <property type="component" value="Chromosome 1"/>
</dbReference>
<comment type="caution">
    <text evidence="1">The sequence shown here is derived from an EMBL/GenBank/DDBJ whole genome shotgun (WGS) entry which is preliminary data.</text>
</comment>
<sequence length="297" mass="33608">MQNAGTSKRRRFDVRFTRLVLAGLMSPGPGIFISRVDFRVRTKPTAPSLSLHSPQNFEIAFKGPERERGAISLETTIDDRSTQRSIYRSSITEERTMNEGEEVLSMNEEEGSMNEEEDLVIFVCWVVFGVQSLDALQLVSPVPCEPCESVVSSVPKMEQQFDNLDDVFKFYNNYAKQVGFSVRIHSSKVKDGEIIRNEYVCYKQGKRAPKSSENSEAPTIRRRGIIRTDCRAKLSVVRNNTGEGFVVIQFLEAHNHELTSPRRVHLLPSHRRMSAAARSLTKDLAAPDHVLCCHFAD</sequence>
<name>A0ACC0Q228_RHOML</name>
<accession>A0ACC0Q228</accession>
<proteinExistence type="predicted"/>